<dbReference type="GO" id="GO:0005227">
    <property type="term" value="F:calcium-activated cation channel activity"/>
    <property type="evidence" value="ECO:0007669"/>
    <property type="project" value="InterPro"/>
</dbReference>
<dbReference type="PANTHER" id="PTHR13018">
    <property type="entry name" value="PROBABLE MEMBRANE PROTEIN DUF221-RELATED"/>
    <property type="match status" value="1"/>
</dbReference>
<evidence type="ECO:0000256" key="1">
    <source>
        <dbReference type="SAM" id="Phobius"/>
    </source>
</evidence>
<feature type="transmembrane region" description="Helical" evidence="1">
    <location>
        <begin position="296"/>
        <end position="315"/>
    </location>
</feature>
<evidence type="ECO:0000313" key="2">
    <source>
        <dbReference type="EMBL" id="CAD8846478.1"/>
    </source>
</evidence>
<feature type="transmembrane region" description="Helical" evidence="1">
    <location>
        <begin position="480"/>
        <end position="498"/>
    </location>
</feature>
<keyword evidence="1" id="KW-0472">Membrane</keyword>
<proteinExistence type="predicted"/>
<dbReference type="AlphaFoldDB" id="A0A7S1F5W0"/>
<feature type="transmembrane region" description="Helical" evidence="1">
    <location>
        <begin position="262"/>
        <end position="284"/>
    </location>
</feature>
<dbReference type="PANTHER" id="PTHR13018:SF83">
    <property type="entry name" value="RRM DOMAIN-CONTAINING PROTEIN"/>
    <property type="match status" value="1"/>
</dbReference>
<sequence length="743" mass="82626">MTSAGNYGPDGSSSCTTGICCLVCSLVLVVGAAHYSYRLHYLKRKMDANDTSPDDYALFVRGLPEDVTEEELVRFVASNARSGSHTDVVKVVLAFDLQRHKVIREEYKENLARLQSSTDEPTKTRLRTRNAQLMSSLGSPDALRQFVPCTGYAVVLLRLQSDHRECLAEWSSSWEQLLGWLHLEPFLSALPLFRGEHALRITRAACPTDMLWENMSATLSEKVWRRVLTNVIGTLIVAVFFGIVVGLNFLEDALGGSQPASILPALGQMFCGPFTAITFRRLVVQEYHLTKTGRDTALVFKLSFSDVIMWLVVPLVCNLDSDTNWYRNGGLVQDIFWLIVVMSIVYPFTIGVGLPKVVKRLFASFYGKPKPGMTQATLNKMYEPLEESVARRFMTALRIFMASLVFTPIFPLGAVIGFVALILFYWTSKWSLLRYSKRPYRQSANLVGWVIRLVYVSAFMFAGAAWIFLNPSLTGAGEQFVQDVGIAFLVIGAFMAMLPHRINRLLSFAWIYSFFCPRRSGLTTPNYYEAQHTWPKHQKYHTTNQVYLVFERLTSKQMEKGVPGVSHLWDPRTGNFTDPRGSMPGFASETEPAGTTPAPGRLGPAAFEHDSEADLGVDAVEETSAIAEEDPAALALEEMKYKVPVASVRSVPKLSLLGGESSSEYGDEPDMALLSRKGVTTLRTRGFTPGMLVCVTGLESDAGQQYNDTQARVLGWNPLSEKWNVKLFTGVTAAIPAKNLQPV</sequence>
<accession>A0A7S1F5W0</accession>
<keyword evidence="1" id="KW-0812">Transmembrane</keyword>
<name>A0A7S1F5W0_NOCSC</name>
<gene>
    <name evidence="2" type="ORF">NSCI0253_LOCUS20828</name>
</gene>
<dbReference type="EMBL" id="HBFQ01029530">
    <property type="protein sequence ID" value="CAD8846478.1"/>
    <property type="molecule type" value="Transcribed_RNA"/>
</dbReference>
<organism evidence="2">
    <name type="scientific">Noctiluca scintillans</name>
    <name type="common">Sea sparkle</name>
    <name type="synonym">Red tide dinoflagellate</name>
    <dbReference type="NCBI Taxonomy" id="2966"/>
    <lineage>
        <taxon>Eukaryota</taxon>
        <taxon>Sar</taxon>
        <taxon>Alveolata</taxon>
        <taxon>Dinophyceae</taxon>
        <taxon>Noctilucales</taxon>
        <taxon>Noctilucaceae</taxon>
        <taxon>Noctiluca</taxon>
    </lineage>
</organism>
<dbReference type="GO" id="GO:0005886">
    <property type="term" value="C:plasma membrane"/>
    <property type="evidence" value="ECO:0007669"/>
    <property type="project" value="TreeGrafter"/>
</dbReference>
<keyword evidence="1" id="KW-1133">Transmembrane helix</keyword>
<dbReference type="InterPro" id="IPR045122">
    <property type="entry name" value="Csc1-like"/>
</dbReference>
<feature type="transmembrane region" description="Helical" evidence="1">
    <location>
        <begin position="16"/>
        <end position="37"/>
    </location>
</feature>
<evidence type="ECO:0008006" key="3">
    <source>
        <dbReference type="Google" id="ProtNLM"/>
    </source>
</evidence>
<feature type="transmembrane region" description="Helical" evidence="1">
    <location>
        <begin position="227"/>
        <end position="250"/>
    </location>
</feature>
<feature type="transmembrane region" description="Helical" evidence="1">
    <location>
        <begin position="446"/>
        <end position="468"/>
    </location>
</feature>
<protein>
    <recommendedName>
        <fullName evidence="3">CSC1/OSCA1-like cytosolic domain-containing protein</fullName>
    </recommendedName>
</protein>
<feature type="transmembrane region" description="Helical" evidence="1">
    <location>
        <begin position="399"/>
        <end position="426"/>
    </location>
</feature>
<reference evidence="2" key="1">
    <citation type="submission" date="2021-01" db="EMBL/GenBank/DDBJ databases">
        <authorList>
            <person name="Corre E."/>
            <person name="Pelletier E."/>
            <person name="Niang G."/>
            <person name="Scheremetjew M."/>
            <person name="Finn R."/>
            <person name="Kale V."/>
            <person name="Holt S."/>
            <person name="Cochrane G."/>
            <person name="Meng A."/>
            <person name="Brown T."/>
            <person name="Cohen L."/>
        </authorList>
    </citation>
    <scope>NUCLEOTIDE SEQUENCE</scope>
</reference>
<feature type="transmembrane region" description="Helical" evidence="1">
    <location>
        <begin position="335"/>
        <end position="354"/>
    </location>
</feature>